<dbReference type="InterPro" id="IPR010982">
    <property type="entry name" value="Lambda_DNA-bd_dom_sf"/>
</dbReference>
<evidence type="ECO:0000259" key="1">
    <source>
        <dbReference type="PROSITE" id="PS50943"/>
    </source>
</evidence>
<sequence>MNEFRESLIKARKAAGLSQIQTARLLEMSYRNYNDWERGITSPPSYAQRAVLYCLDYIREDLFAHDLKSEIDGGLDPREFITVTRDADGQIINWTFERKSGQERVQIGEVLDELMTRKPYLSKSEIESLRPGI</sequence>
<proteinExistence type="predicted"/>
<dbReference type="GO" id="GO:0003677">
    <property type="term" value="F:DNA binding"/>
    <property type="evidence" value="ECO:0007669"/>
    <property type="project" value="InterPro"/>
</dbReference>
<dbReference type="EMBL" id="CACRUX010000047">
    <property type="protein sequence ID" value="VYU06735.1"/>
    <property type="molecule type" value="Genomic_DNA"/>
</dbReference>
<accession>A0A6N3BRF6</accession>
<dbReference type="RefSeq" id="WP_156704694.1">
    <property type="nucleotide sequence ID" value="NZ_CACRUX010000047.1"/>
</dbReference>
<protein>
    <submittedName>
        <fullName evidence="2">Helix-turn-helix</fullName>
    </submittedName>
</protein>
<dbReference type="Gene3D" id="1.10.260.40">
    <property type="entry name" value="lambda repressor-like DNA-binding domains"/>
    <property type="match status" value="1"/>
</dbReference>
<feature type="domain" description="HTH cro/C1-type" evidence="1">
    <location>
        <begin position="8"/>
        <end position="43"/>
    </location>
</feature>
<gene>
    <name evidence="2" type="ORF">VRLFYP33_01162</name>
</gene>
<evidence type="ECO:0000313" key="2">
    <source>
        <dbReference type="EMBL" id="VYU06735.1"/>
    </source>
</evidence>
<reference evidence="2" key="1">
    <citation type="submission" date="2019-11" db="EMBL/GenBank/DDBJ databases">
        <authorList>
            <person name="Feng L."/>
        </authorList>
    </citation>
    <scope>NUCLEOTIDE SEQUENCE</scope>
    <source>
        <strain evidence="2">VrattiLFYP33</strain>
    </source>
</reference>
<dbReference type="Pfam" id="PF01381">
    <property type="entry name" value="HTH_3"/>
    <property type="match status" value="1"/>
</dbReference>
<dbReference type="InterPro" id="IPR001387">
    <property type="entry name" value="Cro/C1-type_HTH"/>
</dbReference>
<dbReference type="SUPFAM" id="SSF47413">
    <property type="entry name" value="lambda repressor-like DNA-binding domains"/>
    <property type="match status" value="1"/>
</dbReference>
<name>A0A6N3BRF6_9FIRM</name>
<dbReference type="PROSITE" id="PS50943">
    <property type="entry name" value="HTH_CROC1"/>
    <property type="match status" value="1"/>
</dbReference>
<dbReference type="CDD" id="cd00093">
    <property type="entry name" value="HTH_XRE"/>
    <property type="match status" value="1"/>
</dbReference>
<dbReference type="AlphaFoldDB" id="A0A6N3BRF6"/>
<organism evidence="2">
    <name type="scientific">Veillonella ratti</name>
    <dbReference type="NCBI Taxonomy" id="103892"/>
    <lineage>
        <taxon>Bacteria</taxon>
        <taxon>Bacillati</taxon>
        <taxon>Bacillota</taxon>
        <taxon>Negativicutes</taxon>
        <taxon>Veillonellales</taxon>
        <taxon>Veillonellaceae</taxon>
        <taxon>Veillonella</taxon>
    </lineage>
</organism>